<dbReference type="RefSeq" id="WP_091475219.1">
    <property type="nucleotide sequence ID" value="NZ_FOIT01000004.1"/>
</dbReference>
<evidence type="ECO:0000256" key="5">
    <source>
        <dbReference type="ARBA" id="ARBA00023015"/>
    </source>
</evidence>
<evidence type="ECO:0000259" key="8">
    <source>
        <dbReference type="PROSITE" id="PS50949"/>
    </source>
</evidence>
<dbReference type="EMBL" id="FOIT01000004">
    <property type="protein sequence ID" value="SEW06244.1"/>
    <property type="molecule type" value="Genomic_DNA"/>
</dbReference>
<dbReference type="InterPro" id="IPR015421">
    <property type="entry name" value="PyrdxlP-dep_Trfase_major"/>
</dbReference>
<evidence type="ECO:0000256" key="2">
    <source>
        <dbReference type="ARBA" id="ARBA00005384"/>
    </source>
</evidence>
<dbReference type="Pfam" id="PF00155">
    <property type="entry name" value="Aminotran_1_2"/>
    <property type="match status" value="1"/>
</dbReference>
<evidence type="ECO:0000313" key="9">
    <source>
        <dbReference type="EMBL" id="SEW06244.1"/>
    </source>
</evidence>
<keyword evidence="4" id="KW-0663">Pyridoxal phosphate</keyword>
<evidence type="ECO:0000256" key="6">
    <source>
        <dbReference type="ARBA" id="ARBA00023125"/>
    </source>
</evidence>
<evidence type="ECO:0000256" key="3">
    <source>
        <dbReference type="ARBA" id="ARBA00022576"/>
    </source>
</evidence>
<dbReference type="PANTHER" id="PTHR46577:SF1">
    <property type="entry name" value="HTH-TYPE TRANSCRIPTIONAL REGULATORY PROTEIN GABR"/>
    <property type="match status" value="1"/>
</dbReference>
<protein>
    <submittedName>
        <fullName evidence="9">Transcriptional regulator, GntR family</fullName>
    </submittedName>
</protein>
<dbReference type="PANTHER" id="PTHR46577">
    <property type="entry name" value="HTH-TYPE TRANSCRIPTIONAL REGULATORY PROTEIN GABR"/>
    <property type="match status" value="1"/>
</dbReference>
<dbReference type="GO" id="GO:0003700">
    <property type="term" value="F:DNA-binding transcription factor activity"/>
    <property type="evidence" value="ECO:0007669"/>
    <property type="project" value="InterPro"/>
</dbReference>
<accession>A0A662Z7C8</accession>
<dbReference type="InterPro" id="IPR015424">
    <property type="entry name" value="PyrdxlP-dep_Trfase"/>
</dbReference>
<proteinExistence type="inferred from homology"/>
<gene>
    <name evidence="9" type="ORF">SAMN05192557_1423</name>
</gene>
<comment type="similarity">
    <text evidence="2">In the C-terminal section; belongs to the class-I pyridoxal-phosphate-dependent aminotransferase family.</text>
</comment>
<dbReference type="Gene3D" id="1.10.10.10">
    <property type="entry name" value="Winged helix-like DNA-binding domain superfamily/Winged helix DNA-binding domain"/>
    <property type="match status" value="1"/>
</dbReference>
<dbReference type="InterPro" id="IPR036390">
    <property type="entry name" value="WH_DNA-bd_sf"/>
</dbReference>
<dbReference type="Gene3D" id="3.40.640.10">
    <property type="entry name" value="Type I PLP-dependent aspartate aminotransferase-like (Major domain)"/>
    <property type="match status" value="1"/>
</dbReference>
<dbReference type="GO" id="GO:0030170">
    <property type="term" value="F:pyridoxal phosphate binding"/>
    <property type="evidence" value="ECO:0007669"/>
    <property type="project" value="InterPro"/>
</dbReference>
<dbReference type="AlphaFoldDB" id="A0A662Z7C8"/>
<dbReference type="Proteomes" id="UP000243605">
    <property type="component" value="Unassembled WGS sequence"/>
</dbReference>
<comment type="cofactor">
    <cofactor evidence="1">
        <name>pyridoxal 5'-phosphate</name>
        <dbReference type="ChEBI" id="CHEBI:597326"/>
    </cofactor>
</comment>
<sequence length="437" mass="50745">MFVSLDRNADTPIYEQLYKQIKDKILMHEIGAEEKLPSKRQLKDDLGISMTTIEHAYTMLIDEGLIYSKDKSGYYIETIEGLKFEEKNPEIIERPSEKVRRLPLGTIDTSIIQADTFRQIAQEVYRDASLLNKGEDSGEEILKQNIYEYMHNNRGVTCSIDQIVIGPSTEFLLDQLMHLLDYESFSIEDPGYPVVKKVLNKHGIAFKPVPVTRTGIDVDQVSERIVHVTPSHQFPTGAILNLQKRVQLLKYVNSNNGYIIEDDYDSEFRYDGHPLPSLHSLDQHDRTIYMTTFSKVLFPSLRLACMVLPKSLAERYYQENFTCDVPRHLQHIVAHYFERGFITRHINRMRKIYRERTREITDFLSEKYPEVEVHGMHTGMHIWLRVPGENIEARARTFDLIPLNDYAIDKSYSDSIVIGIGESSVEEVKEILSEFFQ</sequence>
<dbReference type="InterPro" id="IPR004839">
    <property type="entry name" value="Aminotransferase_I/II_large"/>
</dbReference>
<dbReference type="Pfam" id="PF00392">
    <property type="entry name" value="GntR"/>
    <property type="match status" value="1"/>
</dbReference>
<dbReference type="InterPro" id="IPR036388">
    <property type="entry name" value="WH-like_DNA-bd_sf"/>
</dbReference>
<keyword evidence="7" id="KW-0804">Transcription</keyword>
<dbReference type="InterPro" id="IPR000524">
    <property type="entry name" value="Tscrpt_reg_HTH_GntR"/>
</dbReference>
<organism evidence="9 10">
    <name type="scientific">Aliicoccus persicus</name>
    <dbReference type="NCBI Taxonomy" id="930138"/>
    <lineage>
        <taxon>Bacteria</taxon>
        <taxon>Bacillati</taxon>
        <taxon>Bacillota</taxon>
        <taxon>Bacilli</taxon>
        <taxon>Bacillales</taxon>
        <taxon>Staphylococcaceae</taxon>
        <taxon>Aliicoccus</taxon>
    </lineage>
</organism>
<dbReference type="CDD" id="cd07377">
    <property type="entry name" value="WHTH_GntR"/>
    <property type="match status" value="1"/>
</dbReference>
<dbReference type="GO" id="GO:0008483">
    <property type="term" value="F:transaminase activity"/>
    <property type="evidence" value="ECO:0007669"/>
    <property type="project" value="UniProtKB-KW"/>
</dbReference>
<dbReference type="SMART" id="SM00345">
    <property type="entry name" value="HTH_GNTR"/>
    <property type="match status" value="1"/>
</dbReference>
<dbReference type="OrthoDB" id="9808770at2"/>
<keyword evidence="5" id="KW-0805">Transcription regulation</keyword>
<evidence type="ECO:0000256" key="1">
    <source>
        <dbReference type="ARBA" id="ARBA00001933"/>
    </source>
</evidence>
<dbReference type="SUPFAM" id="SSF46785">
    <property type="entry name" value="Winged helix' DNA-binding domain"/>
    <property type="match status" value="1"/>
</dbReference>
<keyword evidence="10" id="KW-1185">Reference proteome</keyword>
<evidence type="ECO:0000256" key="7">
    <source>
        <dbReference type="ARBA" id="ARBA00023163"/>
    </source>
</evidence>
<keyword evidence="6" id="KW-0238">DNA-binding</keyword>
<dbReference type="PROSITE" id="PS50949">
    <property type="entry name" value="HTH_GNTR"/>
    <property type="match status" value="1"/>
</dbReference>
<evidence type="ECO:0000313" key="10">
    <source>
        <dbReference type="Proteomes" id="UP000243605"/>
    </source>
</evidence>
<dbReference type="CDD" id="cd00609">
    <property type="entry name" value="AAT_like"/>
    <property type="match status" value="1"/>
</dbReference>
<reference evidence="9 10" key="1">
    <citation type="submission" date="2016-10" db="EMBL/GenBank/DDBJ databases">
        <authorList>
            <person name="Varghese N."/>
            <person name="Submissions S."/>
        </authorList>
    </citation>
    <scope>NUCLEOTIDE SEQUENCE [LARGE SCALE GENOMIC DNA]</scope>
    <source>
        <strain evidence="9 10">IBRC-M10081</strain>
    </source>
</reference>
<evidence type="ECO:0000256" key="4">
    <source>
        <dbReference type="ARBA" id="ARBA00022898"/>
    </source>
</evidence>
<keyword evidence="3" id="KW-0808">Transferase</keyword>
<dbReference type="GO" id="GO:0003677">
    <property type="term" value="F:DNA binding"/>
    <property type="evidence" value="ECO:0007669"/>
    <property type="project" value="UniProtKB-KW"/>
</dbReference>
<keyword evidence="3" id="KW-0032">Aminotransferase</keyword>
<dbReference type="SUPFAM" id="SSF53383">
    <property type="entry name" value="PLP-dependent transferases"/>
    <property type="match status" value="1"/>
</dbReference>
<feature type="domain" description="HTH gntR-type" evidence="8">
    <location>
        <begin position="11"/>
        <end position="79"/>
    </location>
</feature>
<dbReference type="InterPro" id="IPR051446">
    <property type="entry name" value="HTH_trans_reg/aminotransferase"/>
</dbReference>
<name>A0A662Z7C8_9STAP</name>